<evidence type="ECO:0000256" key="4">
    <source>
        <dbReference type="ARBA" id="ARBA00022989"/>
    </source>
</evidence>
<feature type="transmembrane region" description="Helical" evidence="6">
    <location>
        <begin position="84"/>
        <end position="107"/>
    </location>
</feature>
<evidence type="ECO:0000256" key="3">
    <source>
        <dbReference type="ARBA" id="ARBA00022692"/>
    </source>
</evidence>
<protein>
    <submittedName>
        <fullName evidence="7">CidA/LrgA family protein</fullName>
    </submittedName>
</protein>
<proteinExistence type="predicted"/>
<evidence type="ECO:0000256" key="5">
    <source>
        <dbReference type="ARBA" id="ARBA00023136"/>
    </source>
</evidence>
<accession>A0A9D1R3L1</accession>
<dbReference type="GO" id="GO:0005886">
    <property type="term" value="C:plasma membrane"/>
    <property type="evidence" value="ECO:0007669"/>
    <property type="project" value="UniProtKB-SubCell"/>
</dbReference>
<keyword evidence="4 6" id="KW-1133">Transmembrane helix</keyword>
<evidence type="ECO:0000256" key="1">
    <source>
        <dbReference type="ARBA" id="ARBA00004651"/>
    </source>
</evidence>
<organism evidence="7 8">
    <name type="scientific">Candidatus Acetatifactor stercoripullorum</name>
    <dbReference type="NCBI Taxonomy" id="2838414"/>
    <lineage>
        <taxon>Bacteria</taxon>
        <taxon>Bacillati</taxon>
        <taxon>Bacillota</taxon>
        <taxon>Clostridia</taxon>
        <taxon>Lachnospirales</taxon>
        <taxon>Lachnospiraceae</taxon>
        <taxon>Acetatifactor</taxon>
    </lineage>
</organism>
<comment type="caution">
    <text evidence="7">The sequence shown here is derived from an EMBL/GenBank/DDBJ whole genome shotgun (WGS) entry which is preliminary data.</text>
</comment>
<evidence type="ECO:0000313" key="8">
    <source>
        <dbReference type="Proteomes" id="UP000824265"/>
    </source>
</evidence>
<evidence type="ECO:0000256" key="6">
    <source>
        <dbReference type="SAM" id="Phobius"/>
    </source>
</evidence>
<feature type="transmembrane region" description="Helical" evidence="6">
    <location>
        <begin position="30"/>
        <end position="47"/>
    </location>
</feature>
<dbReference type="EMBL" id="DXGH01000027">
    <property type="protein sequence ID" value="HIW80883.1"/>
    <property type="molecule type" value="Genomic_DNA"/>
</dbReference>
<name>A0A9D1R3L1_9FIRM</name>
<feature type="transmembrane region" description="Helical" evidence="6">
    <location>
        <begin position="59"/>
        <end position="78"/>
    </location>
</feature>
<keyword evidence="2" id="KW-1003">Cell membrane</keyword>
<dbReference type="Pfam" id="PF03788">
    <property type="entry name" value="LrgA"/>
    <property type="match status" value="1"/>
</dbReference>
<evidence type="ECO:0000313" key="7">
    <source>
        <dbReference type="EMBL" id="HIW80883.1"/>
    </source>
</evidence>
<keyword evidence="3 6" id="KW-0812">Transmembrane</keyword>
<gene>
    <name evidence="7" type="ORF">H9742_05015</name>
</gene>
<feature type="transmembrane region" description="Helical" evidence="6">
    <location>
        <begin position="7"/>
        <end position="24"/>
    </location>
</feature>
<evidence type="ECO:0000256" key="2">
    <source>
        <dbReference type="ARBA" id="ARBA00022475"/>
    </source>
</evidence>
<dbReference type="PANTHER" id="PTHR33931:SF2">
    <property type="entry name" value="HOLIN-LIKE PROTEIN CIDA"/>
    <property type="match status" value="1"/>
</dbReference>
<dbReference type="InterPro" id="IPR005538">
    <property type="entry name" value="LrgA/CidA"/>
</dbReference>
<keyword evidence="5 6" id="KW-0472">Membrane</keyword>
<sequence>MKYLRQFSVILSISFLGELLEYLIPLPVSAGIYGLVLLLAGLVTKIIPLRAVEGAADFLVEIMPVLFIPAMAGIMTSWEAMRELLLPLTVIIVVTTILIMVVTGRVSQGLIRSQRVRENPNKTVGEEEAE</sequence>
<reference evidence="7" key="1">
    <citation type="journal article" date="2021" name="PeerJ">
        <title>Extensive microbial diversity within the chicken gut microbiome revealed by metagenomics and culture.</title>
        <authorList>
            <person name="Gilroy R."/>
            <person name="Ravi A."/>
            <person name="Getino M."/>
            <person name="Pursley I."/>
            <person name="Horton D.L."/>
            <person name="Alikhan N.F."/>
            <person name="Baker D."/>
            <person name="Gharbi K."/>
            <person name="Hall N."/>
            <person name="Watson M."/>
            <person name="Adriaenssens E.M."/>
            <person name="Foster-Nyarko E."/>
            <person name="Jarju S."/>
            <person name="Secka A."/>
            <person name="Antonio M."/>
            <person name="Oren A."/>
            <person name="Chaudhuri R.R."/>
            <person name="La Ragione R."/>
            <person name="Hildebrand F."/>
            <person name="Pallen M.J."/>
        </authorList>
    </citation>
    <scope>NUCLEOTIDE SEQUENCE</scope>
    <source>
        <strain evidence="7">CHK195-6426</strain>
    </source>
</reference>
<reference evidence="7" key="2">
    <citation type="submission" date="2021-04" db="EMBL/GenBank/DDBJ databases">
        <authorList>
            <person name="Gilroy R."/>
        </authorList>
    </citation>
    <scope>NUCLEOTIDE SEQUENCE</scope>
    <source>
        <strain evidence="7">CHK195-6426</strain>
    </source>
</reference>
<dbReference type="AlphaFoldDB" id="A0A9D1R3L1"/>
<dbReference type="Proteomes" id="UP000824265">
    <property type="component" value="Unassembled WGS sequence"/>
</dbReference>
<dbReference type="PANTHER" id="PTHR33931">
    <property type="entry name" value="HOLIN-LIKE PROTEIN CIDA-RELATED"/>
    <property type="match status" value="1"/>
</dbReference>
<comment type="subcellular location">
    <subcellularLocation>
        <location evidence="1">Cell membrane</location>
        <topology evidence="1">Multi-pass membrane protein</topology>
    </subcellularLocation>
</comment>